<dbReference type="KEGG" id="hbq:QI031_03645"/>
<proteinExistence type="predicted"/>
<evidence type="ECO:0000313" key="1">
    <source>
        <dbReference type="EMBL" id="WGV26616.1"/>
    </source>
</evidence>
<dbReference type="InterPro" id="IPR014952">
    <property type="entry name" value="DUF1823"/>
</dbReference>
<dbReference type="EMBL" id="CP124543">
    <property type="protein sequence ID" value="WGV26616.1"/>
    <property type="molecule type" value="Genomic_DNA"/>
</dbReference>
<dbReference type="Pfam" id="PF08853">
    <property type="entry name" value="DUF1823"/>
    <property type="match status" value="1"/>
</dbReference>
<dbReference type="Proteomes" id="UP001223520">
    <property type="component" value="Chromosome"/>
</dbReference>
<reference evidence="1 2" key="1">
    <citation type="journal article" date="2023" name="Limnol Oceanogr Lett">
        <title>Environmental adaptations by the intertidal Antarctic cyanobacterium Halotia branconii CENA392 as revealed using long-read genome sequencing.</title>
        <authorList>
            <person name="Dextro R.B."/>
            <person name="Delbaje E."/>
            <person name="Freitas P.N.N."/>
            <person name="Geraldes V."/>
            <person name="Pinto E."/>
            <person name="Long P.F."/>
            <person name="Fiore M.F."/>
        </authorList>
    </citation>
    <scope>NUCLEOTIDE SEQUENCE [LARGE SCALE GENOMIC DNA]</scope>
    <source>
        <strain evidence="1 2">CENA392</strain>
    </source>
</reference>
<evidence type="ECO:0000313" key="2">
    <source>
        <dbReference type="Proteomes" id="UP001223520"/>
    </source>
</evidence>
<dbReference type="Gene3D" id="1.10.418.90">
    <property type="entry name" value="Protein of unknown function DUF1823"/>
    <property type="match status" value="1"/>
</dbReference>
<protein>
    <submittedName>
        <fullName evidence="1">DUF1823 family protein</fullName>
    </submittedName>
</protein>
<dbReference type="AlphaFoldDB" id="A0AAJ6NU85"/>
<gene>
    <name evidence="1" type="ORF">QI031_03645</name>
</gene>
<dbReference type="RefSeq" id="WP_281483863.1">
    <property type="nucleotide sequence ID" value="NZ_CP124543.1"/>
</dbReference>
<name>A0AAJ6NU85_9CYAN</name>
<keyword evidence="2" id="KW-1185">Reference proteome</keyword>
<organism evidence="1 2">
    <name type="scientific">Halotia branconii CENA392</name>
    <dbReference type="NCBI Taxonomy" id="1539056"/>
    <lineage>
        <taxon>Bacteria</taxon>
        <taxon>Bacillati</taxon>
        <taxon>Cyanobacteriota</taxon>
        <taxon>Cyanophyceae</taxon>
        <taxon>Nostocales</taxon>
        <taxon>Nodulariaceae</taxon>
        <taxon>Halotia</taxon>
    </lineage>
</organism>
<sequence length="125" mass="14544">MSNLPPLNTDTIWAILNDQIDDATVNQLVWHYLGYRYDTSTETWDISAVVQEWRNDYPQPPDFIDSRPATVKLTRSIPKENKQIVKEKLGFKGYKIGEFGPRQTRRATAANWLLSYLQQNSNQLE</sequence>
<accession>A0AAJ6NU85</accession>